<dbReference type="PANTHER" id="PTHR46797">
    <property type="entry name" value="HTH-TYPE TRANSCRIPTIONAL REGULATOR"/>
    <property type="match status" value="1"/>
</dbReference>
<accession>A0A918S7X0</accession>
<dbReference type="PROSITE" id="PS50943">
    <property type="entry name" value="HTH_CROC1"/>
    <property type="match status" value="1"/>
</dbReference>
<dbReference type="GO" id="GO:0005829">
    <property type="term" value="C:cytosol"/>
    <property type="evidence" value="ECO:0007669"/>
    <property type="project" value="TreeGrafter"/>
</dbReference>
<dbReference type="Proteomes" id="UP000646579">
    <property type="component" value="Unassembled WGS sequence"/>
</dbReference>
<dbReference type="CDD" id="cd02209">
    <property type="entry name" value="cupin_XRE_C"/>
    <property type="match status" value="1"/>
</dbReference>
<dbReference type="PANTHER" id="PTHR46797:SF10">
    <property type="entry name" value="BLR1115 PROTEIN"/>
    <property type="match status" value="1"/>
</dbReference>
<dbReference type="Pfam" id="PF01381">
    <property type="entry name" value="HTH_3"/>
    <property type="match status" value="1"/>
</dbReference>
<dbReference type="GO" id="GO:0003677">
    <property type="term" value="F:DNA binding"/>
    <property type="evidence" value="ECO:0007669"/>
    <property type="project" value="UniProtKB-KW"/>
</dbReference>
<evidence type="ECO:0000256" key="1">
    <source>
        <dbReference type="ARBA" id="ARBA00023125"/>
    </source>
</evidence>
<dbReference type="CDD" id="cd00093">
    <property type="entry name" value="HTH_XRE"/>
    <property type="match status" value="1"/>
</dbReference>
<dbReference type="InterPro" id="IPR001387">
    <property type="entry name" value="Cro/C1-type_HTH"/>
</dbReference>
<dbReference type="InterPro" id="IPR050807">
    <property type="entry name" value="TransReg_Diox_bact_type"/>
</dbReference>
<dbReference type="Gene3D" id="2.60.120.10">
    <property type="entry name" value="Jelly Rolls"/>
    <property type="match status" value="1"/>
</dbReference>
<reference evidence="3" key="2">
    <citation type="submission" date="2020-09" db="EMBL/GenBank/DDBJ databases">
        <authorList>
            <person name="Sun Q."/>
            <person name="Kim S."/>
        </authorList>
    </citation>
    <scope>NUCLEOTIDE SEQUENCE</scope>
    <source>
        <strain evidence="3">KCTC 32437</strain>
    </source>
</reference>
<comment type="caution">
    <text evidence="3">The sequence shown here is derived from an EMBL/GenBank/DDBJ whole genome shotgun (WGS) entry which is preliminary data.</text>
</comment>
<feature type="domain" description="HTH cro/C1-type" evidence="2">
    <location>
        <begin position="16"/>
        <end position="70"/>
    </location>
</feature>
<gene>
    <name evidence="3" type="ORF">GCM10007989_24750</name>
</gene>
<dbReference type="SMART" id="SM00530">
    <property type="entry name" value="HTH_XRE"/>
    <property type="match status" value="1"/>
</dbReference>
<evidence type="ECO:0000313" key="4">
    <source>
        <dbReference type="Proteomes" id="UP000646579"/>
    </source>
</evidence>
<keyword evidence="4" id="KW-1185">Reference proteome</keyword>
<dbReference type="AlphaFoldDB" id="A0A918S7X0"/>
<dbReference type="InterPro" id="IPR011051">
    <property type="entry name" value="RmlC_Cupin_sf"/>
</dbReference>
<dbReference type="RefSeq" id="WP_189425974.1">
    <property type="nucleotide sequence ID" value="NZ_BMZE01000002.1"/>
</dbReference>
<reference evidence="3" key="1">
    <citation type="journal article" date="2014" name="Int. J. Syst. Evol. Microbiol.">
        <title>Complete genome sequence of Corynebacterium casei LMG S-19264T (=DSM 44701T), isolated from a smear-ripened cheese.</title>
        <authorList>
            <consortium name="US DOE Joint Genome Institute (JGI-PGF)"/>
            <person name="Walter F."/>
            <person name="Albersmeier A."/>
            <person name="Kalinowski J."/>
            <person name="Ruckert C."/>
        </authorList>
    </citation>
    <scope>NUCLEOTIDE SEQUENCE</scope>
    <source>
        <strain evidence="3">KCTC 32437</strain>
    </source>
</reference>
<evidence type="ECO:0000259" key="2">
    <source>
        <dbReference type="PROSITE" id="PS50943"/>
    </source>
</evidence>
<proteinExistence type="predicted"/>
<evidence type="ECO:0000313" key="3">
    <source>
        <dbReference type="EMBL" id="GHA27880.1"/>
    </source>
</evidence>
<dbReference type="InterPro" id="IPR014710">
    <property type="entry name" value="RmlC-like_jellyroll"/>
</dbReference>
<keyword evidence="1" id="KW-0238">DNA-binding</keyword>
<protein>
    <submittedName>
        <fullName evidence="3">LacI family transcriptional regulator</fullName>
    </submittedName>
</protein>
<dbReference type="SUPFAM" id="SSF51182">
    <property type="entry name" value="RmlC-like cupins"/>
    <property type="match status" value="1"/>
</dbReference>
<name>A0A918S7X0_9HYPH</name>
<dbReference type="InterPro" id="IPR010982">
    <property type="entry name" value="Lambda_DNA-bd_dom_sf"/>
</dbReference>
<dbReference type="EMBL" id="BMZE01000002">
    <property type="protein sequence ID" value="GHA27880.1"/>
    <property type="molecule type" value="Genomic_DNA"/>
</dbReference>
<sequence length="190" mass="20916">MDTIEDNQDARLGERIRIERHARGWSLAELAARSGVSKAMIHKIERGDSSPTAALLMKLSGAFSLSMSRLIARAELAPSGLLLRETDQPRWRDPQSGYVRRQVSPISDMPVDLVRVELPAGATVSAPAASYAFIRQLIWVLQGQLVFCEGETRHVLDSGDCLELGPPQDCVFRNESDAPCTYAVVVLQTK</sequence>
<dbReference type="Gene3D" id="1.10.260.40">
    <property type="entry name" value="lambda repressor-like DNA-binding domains"/>
    <property type="match status" value="1"/>
</dbReference>
<dbReference type="GO" id="GO:0003700">
    <property type="term" value="F:DNA-binding transcription factor activity"/>
    <property type="evidence" value="ECO:0007669"/>
    <property type="project" value="TreeGrafter"/>
</dbReference>
<organism evidence="3 4">
    <name type="scientific">Devosia pacifica</name>
    <dbReference type="NCBI Taxonomy" id="1335967"/>
    <lineage>
        <taxon>Bacteria</taxon>
        <taxon>Pseudomonadati</taxon>
        <taxon>Pseudomonadota</taxon>
        <taxon>Alphaproteobacteria</taxon>
        <taxon>Hyphomicrobiales</taxon>
        <taxon>Devosiaceae</taxon>
        <taxon>Devosia</taxon>
    </lineage>
</organism>
<dbReference type="SUPFAM" id="SSF47413">
    <property type="entry name" value="lambda repressor-like DNA-binding domains"/>
    <property type="match status" value="1"/>
</dbReference>